<accession>A0A133NQN1</accession>
<keyword evidence="2" id="KW-1185">Reference proteome</keyword>
<protein>
    <submittedName>
        <fullName evidence="1">Uncharacterized protein</fullName>
    </submittedName>
</protein>
<dbReference type="AlphaFoldDB" id="A0A133NQN1"/>
<comment type="caution">
    <text evidence="1">The sequence shown here is derived from an EMBL/GenBank/DDBJ whole genome shotgun (WGS) entry which is preliminary data.</text>
</comment>
<reference evidence="2" key="1">
    <citation type="submission" date="2016-01" db="EMBL/GenBank/DDBJ databases">
        <authorList>
            <person name="Mitreva M."/>
            <person name="Pepin K.H."/>
            <person name="Mihindukulasuriya K.A."/>
            <person name="Fulton R."/>
            <person name="Fronick C."/>
            <person name="O'Laughlin M."/>
            <person name="Miner T."/>
            <person name="Herter B."/>
            <person name="Rosa B.A."/>
            <person name="Cordes M."/>
            <person name="Tomlinson C."/>
            <person name="Wollam A."/>
            <person name="Palsikar V.B."/>
            <person name="Mardis E.R."/>
            <person name="Wilson R.K."/>
        </authorList>
    </citation>
    <scope>NUCLEOTIDE SEQUENCE [LARGE SCALE GENOMIC DNA]</scope>
    <source>
        <strain evidence="2">MJR7757B</strain>
    </source>
</reference>
<dbReference type="EMBL" id="LRPY01000169">
    <property type="protein sequence ID" value="KXA18603.1"/>
    <property type="molecule type" value="Genomic_DNA"/>
</dbReference>
<evidence type="ECO:0000313" key="2">
    <source>
        <dbReference type="Proteomes" id="UP000070401"/>
    </source>
</evidence>
<dbReference type="PATRIC" id="fig|851.8.peg.1667"/>
<gene>
    <name evidence="1" type="ORF">HMPREF3221_01654</name>
</gene>
<evidence type="ECO:0000313" key="1">
    <source>
        <dbReference type="EMBL" id="KXA18603.1"/>
    </source>
</evidence>
<name>A0A133NQN1_FUSNU</name>
<dbReference type="RefSeq" id="WP_060798634.1">
    <property type="nucleotide sequence ID" value="NZ_KQ956738.1"/>
</dbReference>
<organism evidence="1 2">
    <name type="scientific">Fusobacterium nucleatum</name>
    <dbReference type="NCBI Taxonomy" id="851"/>
    <lineage>
        <taxon>Bacteria</taxon>
        <taxon>Fusobacteriati</taxon>
        <taxon>Fusobacteriota</taxon>
        <taxon>Fusobacteriia</taxon>
        <taxon>Fusobacteriales</taxon>
        <taxon>Fusobacteriaceae</taxon>
        <taxon>Fusobacterium</taxon>
    </lineage>
</organism>
<sequence>MFYIYTKEKRAKIKFTVNLTAEEVKQFMDNNLFLDYPELNQDDYVIVEKTESFKYPTYDAATNSIREMSRNELIEEGIEIQLEPGEIIRDKKLIKVPKPEKNEKYLIWDREKGIWEYDSKKEKEDYFQLVDTLKAEALEYGFDYQGHRQRLRIKDLIYMEISIKSLEILKKKFNKNFKSTWYFHDNFEITMSIEDFEDMMFSGTMFIQSIFNTEHYFKTEVEPKDLTKEEFKNKINELHNLVMKKVGGKE</sequence>
<proteinExistence type="predicted"/>
<dbReference type="Proteomes" id="UP000070401">
    <property type="component" value="Unassembled WGS sequence"/>
</dbReference>